<dbReference type="GO" id="GO:0010333">
    <property type="term" value="F:terpene synthase activity"/>
    <property type="evidence" value="ECO:0007669"/>
    <property type="project" value="InterPro"/>
</dbReference>
<dbReference type="PANTHER" id="PTHR31225">
    <property type="entry name" value="OS04G0344100 PROTEIN-RELATED"/>
    <property type="match status" value="1"/>
</dbReference>
<dbReference type="InterPro" id="IPR008949">
    <property type="entry name" value="Isoprenoid_synthase_dom_sf"/>
</dbReference>
<feature type="compositionally biased region" description="Polar residues" evidence="2">
    <location>
        <begin position="1"/>
        <end position="12"/>
    </location>
</feature>
<evidence type="ECO:0000256" key="2">
    <source>
        <dbReference type="SAM" id="MobiDB-lite"/>
    </source>
</evidence>
<proteinExistence type="predicted"/>
<dbReference type="Gene3D" id="1.10.600.10">
    <property type="entry name" value="Farnesyl Diphosphate Synthase"/>
    <property type="match status" value="2"/>
</dbReference>
<dbReference type="EMBL" id="QGNW01000544">
    <property type="protein sequence ID" value="RVW68192.1"/>
    <property type="molecule type" value="Genomic_DNA"/>
</dbReference>
<dbReference type="PANTHER" id="PTHR31225:SF241">
    <property type="entry name" value="TERPENE SYNTHASE FAMILY, METAL-BINDING DOMAIN PROTEIN"/>
    <property type="match status" value="1"/>
</dbReference>
<dbReference type="GO" id="GO:0016114">
    <property type="term" value="P:terpenoid biosynthetic process"/>
    <property type="evidence" value="ECO:0007669"/>
    <property type="project" value="InterPro"/>
</dbReference>
<feature type="region of interest" description="Disordered" evidence="2">
    <location>
        <begin position="1"/>
        <end position="23"/>
    </location>
</feature>
<dbReference type="Pfam" id="PF03936">
    <property type="entry name" value="Terpene_synth_C"/>
    <property type="match status" value="1"/>
</dbReference>
<accession>A0A438G7L3</accession>
<dbReference type="Proteomes" id="UP000288805">
    <property type="component" value="Unassembled WGS sequence"/>
</dbReference>
<keyword evidence="1" id="KW-0479">Metal-binding</keyword>
<evidence type="ECO:0000256" key="1">
    <source>
        <dbReference type="ARBA" id="ARBA00022723"/>
    </source>
</evidence>
<feature type="domain" description="Terpene synthase metal-binding" evidence="3">
    <location>
        <begin position="116"/>
        <end position="234"/>
    </location>
</feature>
<sequence>MTLILATSNGSSPAPVANPETNRQTANYQPSIWGNTFIVSNTLEDEVVERPRFLFKATFCQRSIGRRVLWIAVSCSEPQYSYARRIQTKVGALIATVDDIFGAYGTFEELELFTEAVLDVYKEIEEMENTERSYCVHHTKDAIKSLFQANLVQAKWFHGKYIPTIEEYMGIAMVTVGIPPLTIMSFIGMRETATKEVFDWVQQNPKILRATSTVMRLMDDMASHKFEQERGHNAYASNVT</sequence>
<evidence type="ECO:0000313" key="5">
    <source>
        <dbReference type="Proteomes" id="UP000288805"/>
    </source>
</evidence>
<dbReference type="InterPro" id="IPR050148">
    <property type="entry name" value="Terpene_synthase-like"/>
</dbReference>
<reference evidence="4 5" key="1">
    <citation type="journal article" date="2018" name="PLoS Genet.">
        <title>Population sequencing reveals clonal diversity and ancestral inbreeding in the grapevine cultivar Chardonnay.</title>
        <authorList>
            <person name="Roach M.J."/>
            <person name="Johnson D.L."/>
            <person name="Bohlmann J."/>
            <person name="van Vuuren H.J."/>
            <person name="Jones S.J."/>
            <person name="Pretorius I.S."/>
            <person name="Schmidt S.A."/>
            <person name="Borneman A.R."/>
        </authorList>
    </citation>
    <scope>NUCLEOTIDE SEQUENCE [LARGE SCALE GENOMIC DNA]</scope>
    <source>
        <strain evidence="5">cv. Chardonnay</strain>
        <tissue evidence="4">Leaf</tissue>
    </source>
</reference>
<organism evidence="4 5">
    <name type="scientific">Vitis vinifera</name>
    <name type="common">Grape</name>
    <dbReference type="NCBI Taxonomy" id="29760"/>
    <lineage>
        <taxon>Eukaryota</taxon>
        <taxon>Viridiplantae</taxon>
        <taxon>Streptophyta</taxon>
        <taxon>Embryophyta</taxon>
        <taxon>Tracheophyta</taxon>
        <taxon>Spermatophyta</taxon>
        <taxon>Magnoliopsida</taxon>
        <taxon>eudicotyledons</taxon>
        <taxon>Gunneridae</taxon>
        <taxon>Pentapetalae</taxon>
        <taxon>rosids</taxon>
        <taxon>Vitales</taxon>
        <taxon>Vitaceae</taxon>
        <taxon>Viteae</taxon>
        <taxon>Vitis</taxon>
    </lineage>
</organism>
<comment type="caution">
    <text evidence="4">The sequence shown here is derived from an EMBL/GenBank/DDBJ whole genome shotgun (WGS) entry which is preliminary data.</text>
</comment>
<dbReference type="GO" id="GO:0000287">
    <property type="term" value="F:magnesium ion binding"/>
    <property type="evidence" value="ECO:0007669"/>
    <property type="project" value="InterPro"/>
</dbReference>
<evidence type="ECO:0000259" key="3">
    <source>
        <dbReference type="Pfam" id="PF03936"/>
    </source>
</evidence>
<evidence type="ECO:0000313" key="4">
    <source>
        <dbReference type="EMBL" id="RVW68192.1"/>
    </source>
</evidence>
<dbReference type="InterPro" id="IPR005630">
    <property type="entry name" value="Terpene_synthase_metal-bd"/>
</dbReference>
<name>A0A438G7L3_VITVI</name>
<protein>
    <submittedName>
        <fullName evidence="4">Putative terpene synthase 2</fullName>
    </submittedName>
</protein>
<gene>
    <name evidence="4" type="primary">TPS2_0</name>
    <name evidence="4" type="ORF">CK203_059724</name>
</gene>
<dbReference type="AlphaFoldDB" id="A0A438G7L3"/>
<dbReference type="SUPFAM" id="SSF48576">
    <property type="entry name" value="Terpenoid synthases"/>
    <property type="match status" value="1"/>
</dbReference>